<evidence type="ECO:0000256" key="1">
    <source>
        <dbReference type="SAM" id="MobiDB-lite"/>
    </source>
</evidence>
<feature type="region of interest" description="Disordered" evidence="1">
    <location>
        <begin position="121"/>
        <end position="161"/>
    </location>
</feature>
<comment type="caution">
    <text evidence="2">The sequence shown here is derived from an EMBL/GenBank/DDBJ whole genome shotgun (WGS) entry which is preliminary data.</text>
</comment>
<reference evidence="2" key="1">
    <citation type="submission" date="2021-03" db="EMBL/GenBank/DDBJ databases">
        <authorList>
            <person name="Li Z."/>
            <person name="Yang C."/>
        </authorList>
    </citation>
    <scope>NUCLEOTIDE SEQUENCE</scope>
    <source>
        <strain evidence="2">Dzin_1.0</strain>
        <tissue evidence="2">Leaf</tissue>
    </source>
</reference>
<protein>
    <recommendedName>
        <fullName evidence="4">Mediator complex subunit 15 KIX domain-containing protein</fullName>
    </recommendedName>
</protein>
<dbReference type="AlphaFoldDB" id="A0A9D5HAM9"/>
<dbReference type="PANTHER" id="PTHR33137">
    <property type="entry name" value="MEDIATOR OF RNA POLYMERASE II TRANSCRIPTION SUBUNIT 15A-RELATED"/>
    <property type="match status" value="1"/>
</dbReference>
<reference evidence="2" key="2">
    <citation type="journal article" date="2022" name="Hortic Res">
        <title>The genome of Dioscorea zingiberensis sheds light on the biosynthesis, origin and evolution of the medicinally important diosgenin saponins.</title>
        <authorList>
            <person name="Li Y."/>
            <person name="Tan C."/>
            <person name="Li Z."/>
            <person name="Guo J."/>
            <person name="Li S."/>
            <person name="Chen X."/>
            <person name="Wang C."/>
            <person name="Dai X."/>
            <person name="Yang H."/>
            <person name="Song W."/>
            <person name="Hou L."/>
            <person name="Xu J."/>
            <person name="Tong Z."/>
            <person name="Xu A."/>
            <person name="Yuan X."/>
            <person name="Wang W."/>
            <person name="Yang Q."/>
            <person name="Chen L."/>
            <person name="Sun Z."/>
            <person name="Wang K."/>
            <person name="Pan B."/>
            <person name="Chen J."/>
            <person name="Bao Y."/>
            <person name="Liu F."/>
            <person name="Qi X."/>
            <person name="Gang D.R."/>
            <person name="Wen J."/>
            <person name="Li J."/>
        </authorList>
    </citation>
    <scope>NUCLEOTIDE SEQUENCE</scope>
    <source>
        <strain evidence="2">Dzin_1.0</strain>
    </source>
</reference>
<feature type="compositionally biased region" description="Low complexity" evidence="1">
    <location>
        <begin position="144"/>
        <end position="159"/>
    </location>
</feature>
<dbReference type="Proteomes" id="UP001085076">
    <property type="component" value="Miscellaneous, Linkage group lg06"/>
</dbReference>
<evidence type="ECO:0000313" key="3">
    <source>
        <dbReference type="Proteomes" id="UP001085076"/>
    </source>
</evidence>
<sequence length="301" mass="34528">MLPMKIKTQNPQAINPSSMNPAVGGFVDWQEEIYQKIKTMKELYFAELNELYQKVALKFQQCCENKNLLPHAKQSEQIEKMKNFKVMLERSISFLQISKSSIQPGLKEKLPLYQKQISTFLTSNRKPRNIPPQSQFQPPGGKAQSMPQQQPSQPSQLQPHDGHVNQVQQMNLQGSVTSMQQASASTSLDSTAQTGNVGVVDWQEEIYQKIKAMKELYFAELNELYRKVALKFQQCCENRNLLPHANQSQQIENMKNFKVMLERSISFLQISKSSIQPGLKEKLPLYEKQISTFLASKKKTK</sequence>
<dbReference type="GO" id="GO:0003713">
    <property type="term" value="F:transcription coactivator activity"/>
    <property type="evidence" value="ECO:0007669"/>
    <property type="project" value="InterPro"/>
</dbReference>
<evidence type="ECO:0000313" key="2">
    <source>
        <dbReference type="EMBL" id="KAJ0969544.1"/>
    </source>
</evidence>
<dbReference type="EMBL" id="JAGGNH010000006">
    <property type="protein sequence ID" value="KAJ0969544.1"/>
    <property type="molecule type" value="Genomic_DNA"/>
</dbReference>
<accession>A0A9D5HAM9</accession>
<organism evidence="2 3">
    <name type="scientific">Dioscorea zingiberensis</name>
    <dbReference type="NCBI Taxonomy" id="325984"/>
    <lineage>
        <taxon>Eukaryota</taxon>
        <taxon>Viridiplantae</taxon>
        <taxon>Streptophyta</taxon>
        <taxon>Embryophyta</taxon>
        <taxon>Tracheophyta</taxon>
        <taxon>Spermatophyta</taxon>
        <taxon>Magnoliopsida</taxon>
        <taxon>Liliopsida</taxon>
        <taxon>Dioscoreales</taxon>
        <taxon>Dioscoreaceae</taxon>
        <taxon>Dioscorea</taxon>
    </lineage>
</organism>
<name>A0A9D5HAM9_9LILI</name>
<dbReference type="GO" id="GO:0031490">
    <property type="term" value="F:chromatin DNA binding"/>
    <property type="evidence" value="ECO:0007669"/>
    <property type="project" value="InterPro"/>
</dbReference>
<dbReference type="InterPro" id="IPR044661">
    <property type="entry name" value="MED15a/b/c-like"/>
</dbReference>
<keyword evidence="3" id="KW-1185">Reference proteome</keyword>
<dbReference type="OrthoDB" id="786804at2759"/>
<dbReference type="PANTHER" id="PTHR33137:SF4">
    <property type="entry name" value="MEDIATOR OF RNA POLYMERASE II TRANSCRIPTION SUBUNIT 15A-RELATED"/>
    <property type="match status" value="1"/>
</dbReference>
<evidence type="ECO:0008006" key="4">
    <source>
        <dbReference type="Google" id="ProtNLM"/>
    </source>
</evidence>
<gene>
    <name evidence="2" type="ORF">J5N97_022421</name>
</gene>
<proteinExistence type="predicted"/>